<dbReference type="Proteomes" id="UP001152622">
    <property type="component" value="Unassembled WGS sequence"/>
</dbReference>
<dbReference type="GO" id="GO:0000785">
    <property type="term" value="C:chromatin"/>
    <property type="evidence" value="ECO:0007669"/>
    <property type="project" value="TreeGrafter"/>
</dbReference>
<evidence type="ECO:0000256" key="4">
    <source>
        <dbReference type="ARBA" id="ARBA00022771"/>
    </source>
</evidence>
<evidence type="ECO:0000256" key="6">
    <source>
        <dbReference type="ARBA" id="ARBA00023015"/>
    </source>
</evidence>
<feature type="domain" description="C2H2-type" evidence="11">
    <location>
        <begin position="361"/>
        <end position="388"/>
    </location>
</feature>
<evidence type="ECO:0000256" key="2">
    <source>
        <dbReference type="ARBA" id="ARBA00022723"/>
    </source>
</evidence>
<feature type="compositionally biased region" description="Basic and acidic residues" evidence="10">
    <location>
        <begin position="178"/>
        <end position="190"/>
    </location>
</feature>
<feature type="compositionally biased region" description="Basic and acidic residues" evidence="10">
    <location>
        <begin position="121"/>
        <end position="130"/>
    </location>
</feature>
<organism evidence="12 13">
    <name type="scientific">Synaphobranchus kaupii</name>
    <name type="common">Kaup's arrowtooth eel</name>
    <dbReference type="NCBI Taxonomy" id="118154"/>
    <lineage>
        <taxon>Eukaryota</taxon>
        <taxon>Metazoa</taxon>
        <taxon>Chordata</taxon>
        <taxon>Craniata</taxon>
        <taxon>Vertebrata</taxon>
        <taxon>Euteleostomi</taxon>
        <taxon>Actinopterygii</taxon>
        <taxon>Neopterygii</taxon>
        <taxon>Teleostei</taxon>
        <taxon>Anguilliformes</taxon>
        <taxon>Synaphobranchidae</taxon>
        <taxon>Synaphobranchus</taxon>
    </lineage>
</organism>
<sequence>MAGREMDGNNNSMELSEEDERRESEWEEVGCSKAKKAKSRKRKKNTSSAGGSESEGREAKLAGKGSFPAVERVFDERLSTGPAINDQNVPLEKKMASSDALDLKYEPVDGEQDWPESLLLSEDRLEEDPGRSQSQVEQKNSGEKTCGTSGAAAAGADGGAGPLCGEEELHMQPCPAGDPEKGLQAELKQEPEEEPLTPALPPLGSADWGLELQCVWSLAGGLGTVQEKHGQFGGSLEHRGAQLDDDFSPPQYRASQRQCLEVDEGPTSHLEQLQNGGPLMEEHSRGPPDDVSAEMPLPLGSPGEHGGSTPCEASFDTSGEARIQRRIEGQGDYICTSCGKTFLDALQLKTHEEQHGSGKRFGCSECGKGFTSSRVLEKHQITHTREKHISCTMMAGREMDGNNNSMELSEEDERTESEWEEVGCSKAKKAKSRKRKKNTSSAGGSESEGREGEEKVPKTGLINVVVKMASIMEVLTKTAVAEITKLVDDGSAALRLEMCRSQRENEALKRKLGLLLMERELGAARGYGEGAPDNSLNIALEVPFCDEFREAQTPKLAGKGSFPAVERVFDERLSTGPAINDQNVPLEKKMASSDALDLKYEPVGGEQDWPESVLLSEDRLEEDPSRSQSQVEQKNSGEKTCGTLRAAGADGSAGPLCGEMKLHTQPCSAGDPEKGLQAELKQEPEEEPLTPALPPLGSADWGLELQCAWSLAGGLGTVQEKHGQFGGSLEHRGAQLDDHFSPPQYRASQRQCLEVDEGPTSHLEQHQNGGPLTEEHSHRPPDDVSAEMPLPLGSPGEHGGSTPCEASFDTSGEARIQRRIEGQGDYICTSGEGFTSSRILEKHQITHPREKHMSCTMCNKTFASLTVLVQHHQSAHAGEKGVKMASIMDVLTKTAIAEITKLVDDGSAVLRLEMCRSQRENEALKRKLGLLLMERELGAARGYGEGAPDNSLNIALEVQFCDEFREAQTPKLAGKGSFPAVERVFDERLSTGPAINDQNVPLEKKMASSDALDLKYEPVDGEQDWPESVLLSEDRLEEDPRQEPITGGTEEWGENVWQCRTPLWREELHMQPCPAGDPEKGLQAELKQEPEEEPLTPALPPLGSADWGLELQCAWSETGRLGTVQEKHGQFGGSLEHRGAQLDDDFSPPPIQSVSEAVFGGGRRPNITPQAATKWRPPRGGAVPRDA</sequence>
<keyword evidence="3" id="KW-0677">Repeat</keyword>
<dbReference type="PROSITE" id="PS50157">
    <property type="entry name" value="ZINC_FINGER_C2H2_2"/>
    <property type="match status" value="3"/>
</dbReference>
<feature type="region of interest" description="Disordered" evidence="10">
    <location>
        <begin position="102"/>
        <end position="204"/>
    </location>
</feature>
<feature type="compositionally biased region" description="Acidic residues" evidence="10">
    <location>
        <begin position="408"/>
        <end position="421"/>
    </location>
</feature>
<name>A0A9Q1E5Q6_SYNKA</name>
<dbReference type="PANTHER" id="PTHR14003:SF23">
    <property type="entry name" value="ZINC FINGER PROTEIN 143"/>
    <property type="match status" value="1"/>
</dbReference>
<evidence type="ECO:0000256" key="9">
    <source>
        <dbReference type="PROSITE-ProRule" id="PRU00042"/>
    </source>
</evidence>
<feature type="compositionally biased region" description="Basic and acidic residues" evidence="10">
    <location>
        <begin position="728"/>
        <end position="740"/>
    </location>
</feature>
<protein>
    <recommendedName>
        <fullName evidence="11">C2H2-type domain-containing protein</fullName>
    </recommendedName>
</protein>
<keyword evidence="8" id="KW-0539">Nucleus</keyword>
<evidence type="ECO:0000256" key="8">
    <source>
        <dbReference type="ARBA" id="ARBA00023242"/>
    </source>
</evidence>
<feature type="region of interest" description="Disordered" evidence="10">
    <location>
        <begin position="728"/>
        <end position="812"/>
    </location>
</feature>
<evidence type="ECO:0000313" key="13">
    <source>
        <dbReference type="Proteomes" id="UP001152622"/>
    </source>
</evidence>
<dbReference type="FunFam" id="3.30.160.60:FF:000003">
    <property type="entry name" value="Zinc finger protein 3 homolog"/>
    <property type="match status" value="1"/>
</dbReference>
<keyword evidence="7" id="KW-0804">Transcription</keyword>
<feature type="region of interest" description="Disordered" evidence="10">
    <location>
        <begin position="1134"/>
        <end position="1187"/>
    </location>
</feature>
<dbReference type="Gene3D" id="3.30.160.60">
    <property type="entry name" value="Classic Zinc Finger"/>
    <property type="match status" value="2"/>
</dbReference>
<feature type="region of interest" description="Disordered" evidence="10">
    <location>
        <begin position="617"/>
        <end position="647"/>
    </location>
</feature>
<dbReference type="GO" id="GO:0000978">
    <property type="term" value="F:RNA polymerase II cis-regulatory region sequence-specific DNA binding"/>
    <property type="evidence" value="ECO:0007669"/>
    <property type="project" value="TreeGrafter"/>
</dbReference>
<dbReference type="GO" id="GO:0000981">
    <property type="term" value="F:DNA-binding transcription factor activity, RNA polymerase II-specific"/>
    <property type="evidence" value="ECO:0007669"/>
    <property type="project" value="TreeGrafter"/>
</dbReference>
<evidence type="ECO:0000313" key="12">
    <source>
        <dbReference type="EMBL" id="KAJ8332575.1"/>
    </source>
</evidence>
<evidence type="ECO:0000256" key="10">
    <source>
        <dbReference type="SAM" id="MobiDB-lite"/>
    </source>
</evidence>
<dbReference type="OrthoDB" id="8823111at2759"/>
<keyword evidence="5" id="KW-0862">Zinc</keyword>
<dbReference type="InterPro" id="IPR013087">
    <property type="entry name" value="Znf_C2H2_type"/>
</dbReference>
<evidence type="ECO:0000256" key="5">
    <source>
        <dbReference type="ARBA" id="ARBA00022833"/>
    </source>
</evidence>
<dbReference type="SMART" id="SM00355">
    <property type="entry name" value="ZnF_C2H2"/>
    <property type="match status" value="4"/>
</dbReference>
<comment type="subcellular location">
    <subcellularLocation>
        <location evidence="1">Nucleus</location>
    </subcellularLocation>
</comment>
<evidence type="ECO:0000256" key="3">
    <source>
        <dbReference type="ARBA" id="ARBA00022737"/>
    </source>
</evidence>
<feature type="compositionally biased region" description="Basic residues" evidence="10">
    <location>
        <begin position="33"/>
        <end position="45"/>
    </location>
</feature>
<feature type="region of interest" description="Disordered" evidence="10">
    <location>
        <begin position="263"/>
        <end position="317"/>
    </location>
</feature>
<evidence type="ECO:0000256" key="7">
    <source>
        <dbReference type="ARBA" id="ARBA00023163"/>
    </source>
</evidence>
<dbReference type="GO" id="GO:0005667">
    <property type="term" value="C:transcription regulator complex"/>
    <property type="evidence" value="ECO:0007669"/>
    <property type="project" value="TreeGrafter"/>
</dbReference>
<feature type="region of interest" description="Disordered" evidence="10">
    <location>
        <begin position="396"/>
        <end position="456"/>
    </location>
</feature>
<dbReference type="SUPFAM" id="SSF57667">
    <property type="entry name" value="beta-beta-alpha zinc fingers"/>
    <property type="match status" value="2"/>
</dbReference>
<keyword evidence="4 9" id="KW-0863">Zinc-finger</keyword>
<dbReference type="AlphaFoldDB" id="A0A9Q1E5Q6"/>
<feature type="compositionally biased region" description="Basic and acidic residues" evidence="10">
    <location>
        <begin position="447"/>
        <end position="456"/>
    </location>
</feature>
<dbReference type="PANTHER" id="PTHR14003">
    <property type="entry name" value="TRANSCRIPTIONAL REPRESSOR PROTEIN YY"/>
    <property type="match status" value="1"/>
</dbReference>
<dbReference type="GO" id="GO:0031519">
    <property type="term" value="C:PcG protein complex"/>
    <property type="evidence" value="ECO:0007669"/>
    <property type="project" value="TreeGrafter"/>
</dbReference>
<feature type="domain" description="C2H2-type" evidence="11">
    <location>
        <begin position="333"/>
        <end position="360"/>
    </location>
</feature>
<dbReference type="GO" id="GO:0008270">
    <property type="term" value="F:zinc ion binding"/>
    <property type="evidence" value="ECO:0007669"/>
    <property type="project" value="UniProtKB-KW"/>
</dbReference>
<feature type="region of interest" description="Disordered" evidence="10">
    <location>
        <begin position="1"/>
        <end position="67"/>
    </location>
</feature>
<dbReference type="PROSITE" id="PS00028">
    <property type="entry name" value="ZINC_FINGER_C2H2_1"/>
    <property type="match status" value="3"/>
</dbReference>
<gene>
    <name evidence="12" type="ORF">SKAU_G00423640</name>
</gene>
<keyword evidence="13" id="KW-1185">Reference proteome</keyword>
<dbReference type="EMBL" id="JAINUF010000025">
    <property type="protein sequence ID" value="KAJ8332575.1"/>
    <property type="molecule type" value="Genomic_DNA"/>
</dbReference>
<feature type="compositionally biased region" description="Basic residues" evidence="10">
    <location>
        <begin position="426"/>
        <end position="438"/>
    </location>
</feature>
<reference evidence="12" key="1">
    <citation type="journal article" date="2023" name="Science">
        <title>Genome structures resolve the early diversification of teleost fishes.</title>
        <authorList>
            <person name="Parey E."/>
            <person name="Louis A."/>
            <person name="Montfort J."/>
            <person name="Bouchez O."/>
            <person name="Roques C."/>
            <person name="Iampietro C."/>
            <person name="Lluch J."/>
            <person name="Castinel A."/>
            <person name="Donnadieu C."/>
            <person name="Desvignes T."/>
            <person name="Floi Bucao C."/>
            <person name="Jouanno E."/>
            <person name="Wen M."/>
            <person name="Mejri S."/>
            <person name="Dirks R."/>
            <person name="Jansen H."/>
            <person name="Henkel C."/>
            <person name="Chen W.J."/>
            <person name="Zahm M."/>
            <person name="Cabau C."/>
            <person name="Klopp C."/>
            <person name="Thompson A.W."/>
            <person name="Robinson-Rechavi M."/>
            <person name="Braasch I."/>
            <person name="Lecointre G."/>
            <person name="Bobe J."/>
            <person name="Postlethwait J.H."/>
            <person name="Berthelot C."/>
            <person name="Roest Crollius H."/>
            <person name="Guiguen Y."/>
        </authorList>
    </citation>
    <scope>NUCLEOTIDE SEQUENCE</scope>
    <source>
        <strain evidence="12">WJC10195</strain>
    </source>
</reference>
<evidence type="ECO:0000256" key="1">
    <source>
        <dbReference type="ARBA" id="ARBA00004123"/>
    </source>
</evidence>
<dbReference type="InterPro" id="IPR036236">
    <property type="entry name" value="Znf_C2H2_sf"/>
</dbReference>
<feature type="compositionally biased region" description="Basic and acidic residues" evidence="10">
    <location>
        <begin position="773"/>
        <end position="782"/>
    </location>
</feature>
<keyword evidence="2" id="KW-0479">Metal-binding</keyword>
<evidence type="ECO:0000259" key="11">
    <source>
        <dbReference type="PROSITE" id="PS50157"/>
    </source>
</evidence>
<feature type="domain" description="C2H2-type" evidence="11">
    <location>
        <begin position="853"/>
        <end position="881"/>
    </location>
</feature>
<accession>A0A9Q1E5Q6</accession>
<keyword evidence="6" id="KW-0805">Transcription regulation</keyword>
<dbReference type="Pfam" id="PF00096">
    <property type="entry name" value="zf-C2H2"/>
    <property type="match status" value="1"/>
</dbReference>
<comment type="caution">
    <text evidence="12">The sequence shown here is derived from an EMBL/GenBank/DDBJ whole genome shotgun (WGS) entry which is preliminary data.</text>
</comment>
<proteinExistence type="predicted"/>